<dbReference type="InterPro" id="IPR015943">
    <property type="entry name" value="WD40/YVTN_repeat-like_dom_sf"/>
</dbReference>
<dbReference type="Pfam" id="PF23757">
    <property type="entry name" value="TPR_HPS5_insect"/>
    <property type="match status" value="1"/>
</dbReference>
<dbReference type="PANTHER" id="PTHR23287:SF18">
    <property type="entry name" value="BLOC-2 COMPLEX MEMBER HPS5"/>
    <property type="match status" value="1"/>
</dbReference>
<keyword evidence="4" id="KW-1185">Reference proteome</keyword>
<dbReference type="InterPro" id="IPR056446">
    <property type="entry name" value="TPR_HPS5_insects"/>
</dbReference>
<dbReference type="Pfam" id="PF23756">
    <property type="entry name" value="Beta-prop_HPS5"/>
    <property type="match status" value="1"/>
</dbReference>
<evidence type="ECO:0008006" key="5">
    <source>
        <dbReference type="Google" id="ProtNLM"/>
    </source>
</evidence>
<dbReference type="STRING" id="543379.A0A232EUT4"/>
<gene>
    <name evidence="3" type="ORF">TSAR_004094</name>
</gene>
<dbReference type="GO" id="GO:0005737">
    <property type="term" value="C:cytoplasm"/>
    <property type="evidence" value="ECO:0007669"/>
    <property type="project" value="TreeGrafter"/>
</dbReference>
<dbReference type="InterPro" id="IPR056499">
    <property type="entry name" value="Beta-prop_HPS5-like"/>
</dbReference>
<dbReference type="PANTHER" id="PTHR23287">
    <property type="entry name" value="RUBY-EYE2-LIKE PROTEIN"/>
    <property type="match status" value="1"/>
</dbReference>
<comment type="caution">
    <text evidence="3">The sequence shown here is derived from an EMBL/GenBank/DDBJ whole genome shotgun (WGS) entry which is preliminary data.</text>
</comment>
<dbReference type="GO" id="GO:0048066">
    <property type="term" value="P:developmental pigmentation"/>
    <property type="evidence" value="ECO:0007669"/>
    <property type="project" value="TreeGrafter"/>
</dbReference>
<dbReference type="OrthoDB" id="19493at2759"/>
<evidence type="ECO:0000313" key="3">
    <source>
        <dbReference type="EMBL" id="OXU22111.1"/>
    </source>
</evidence>
<dbReference type="SUPFAM" id="SSF50978">
    <property type="entry name" value="WD40 repeat-like"/>
    <property type="match status" value="1"/>
</dbReference>
<feature type="domain" description="HPS5-like beta-propeller" evidence="1">
    <location>
        <begin position="8"/>
        <end position="215"/>
    </location>
</feature>
<dbReference type="Gene3D" id="2.130.10.10">
    <property type="entry name" value="YVTN repeat-like/Quinoprotein amine dehydrogenase"/>
    <property type="match status" value="1"/>
</dbReference>
<evidence type="ECO:0000259" key="2">
    <source>
        <dbReference type="Pfam" id="PF23757"/>
    </source>
</evidence>
<sequence>MQEIPFILTEWQELNSLLYAPLSATKRIQYTCIAVSENYIVLGATSGSIYLFSREPCAFQQLIPLSEGAVFRAQISPDEKTIALATIRGSICLVALKPNVKLMTISTEHIGEKVTCLCWNENSTEVYAGDETGKVSASVISNFMVNGMFQSPSCALMSLDSKIVQMNHTLSLLLISTLNRCYICDTVSEQYKQIGNKPRDGEFGACFLKSHSSDNNFSVERRKKDAISNVKHVFSMTGEVINGLDLEGLPKIYCARPGSRLWEVTATGIVIKTHQFKEALAIHPLPVFKPSIGKLFKLRKQDQTWPAQSINFPQLFVIHHKYLFSYTMNGLYIFDPENAEVLLWNDEFPDIFMAHIIDDKIYLMTSSGVFHCLTLASVDSLILKLHDKKLYKECLEMCQMLRPKLVSSVIEESCDIDIKQATDPSETLVPIISLIKSNHNTQPIKLQSGIVIVNAGHKNSTNEPIVYSEKKLGRTENLDELEDLLISLNTNGTSNSHLSQRNSNGKNLETGNHINKNGFSNDVAEYTKSEDVSSLQKIISDVQADLDSLYTSISTQMKPNITEEELKDIIKLFVETLDNVKKKYEVSSELLSYLFEVIRSAELHYGDCLLENLPIELLKKSENQEMLMQLVKIFVDVNSSNFIECCCGFPYPVFGAGTNKSLEPKFYDIGKVLLDKLQSATESADNISLKVCNQIPFMWRDYLSIKGYTKECISDTLLKQCLQTRDNSVLSTILPMLNEHQWKVTAQCFENIKNGRCVGCGKAYDSDHISSKDFAIDWPGVTRLIIKKQGPSKAMTFLATVNANLPNTSFEKSVYQSIIFSTILNHHGVNHAIEIDQSNVEHNSICSPKILQDVAQAVEQDLDEPVNKEIFGSGPHHWGMRYNLASSTCPCCTLSLQTPVLLGNNGIALFPCGHAYHVNCMIQKKISRCNLHMQ</sequence>
<evidence type="ECO:0000259" key="1">
    <source>
        <dbReference type="Pfam" id="PF23756"/>
    </source>
</evidence>
<protein>
    <recommendedName>
        <fullName evidence="5">RING-type domain-containing protein</fullName>
    </recommendedName>
</protein>
<evidence type="ECO:0000313" key="4">
    <source>
        <dbReference type="Proteomes" id="UP000215335"/>
    </source>
</evidence>
<name>A0A232EUT4_9HYME</name>
<dbReference type="EMBL" id="NNAY01002089">
    <property type="protein sequence ID" value="OXU22111.1"/>
    <property type="molecule type" value="Genomic_DNA"/>
</dbReference>
<dbReference type="InterPro" id="IPR036322">
    <property type="entry name" value="WD40_repeat_dom_sf"/>
</dbReference>
<feature type="domain" description="HPS5 TPR" evidence="2">
    <location>
        <begin position="589"/>
        <end position="760"/>
    </location>
</feature>
<accession>A0A232EUT4</accession>
<dbReference type="AlphaFoldDB" id="A0A232EUT4"/>
<reference evidence="3 4" key="1">
    <citation type="journal article" date="2017" name="Curr. Biol.">
        <title>The Evolution of Venom by Co-option of Single-Copy Genes.</title>
        <authorList>
            <person name="Martinson E.O."/>
            <person name="Mrinalini"/>
            <person name="Kelkar Y.D."/>
            <person name="Chang C.H."/>
            <person name="Werren J.H."/>
        </authorList>
    </citation>
    <scope>NUCLEOTIDE SEQUENCE [LARGE SCALE GENOMIC DNA]</scope>
    <source>
        <strain evidence="3 4">Alberta</strain>
        <tissue evidence="3">Whole body</tissue>
    </source>
</reference>
<organism evidence="3 4">
    <name type="scientific">Trichomalopsis sarcophagae</name>
    <dbReference type="NCBI Taxonomy" id="543379"/>
    <lineage>
        <taxon>Eukaryota</taxon>
        <taxon>Metazoa</taxon>
        <taxon>Ecdysozoa</taxon>
        <taxon>Arthropoda</taxon>
        <taxon>Hexapoda</taxon>
        <taxon>Insecta</taxon>
        <taxon>Pterygota</taxon>
        <taxon>Neoptera</taxon>
        <taxon>Endopterygota</taxon>
        <taxon>Hymenoptera</taxon>
        <taxon>Apocrita</taxon>
        <taxon>Proctotrupomorpha</taxon>
        <taxon>Chalcidoidea</taxon>
        <taxon>Pteromalidae</taxon>
        <taxon>Pteromalinae</taxon>
        <taxon>Trichomalopsis</taxon>
    </lineage>
</organism>
<dbReference type="Proteomes" id="UP000215335">
    <property type="component" value="Unassembled WGS sequence"/>
</dbReference>
<proteinExistence type="predicted"/>